<dbReference type="OrthoDB" id="8421647at2"/>
<dbReference type="PANTHER" id="PTHR43353">
    <property type="entry name" value="SUCCINATE-SEMIALDEHYDE DEHYDROGENASE, MITOCHONDRIAL"/>
    <property type="match status" value="1"/>
</dbReference>
<accession>A0A2W0E9V1</accession>
<feature type="domain" description="Aldehyde dehydrogenase" evidence="3">
    <location>
        <begin position="21"/>
        <end position="212"/>
    </location>
</feature>
<comment type="similarity">
    <text evidence="1">Belongs to the aldehyde dehydrogenase family.</text>
</comment>
<dbReference type="Pfam" id="PF00171">
    <property type="entry name" value="Aldedh"/>
    <property type="match status" value="1"/>
</dbReference>
<evidence type="ECO:0000313" key="4">
    <source>
        <dbReference type="EMBL" id="PYY66230.1"/>
    </source>
</evidence>
<gene>
    <name evidence="4" type="primary">gabD</name>
    <name evidence="4" type="ORF">CRX42_33540</name>
</gene>
<dbReference type="GO" id="GO:0005829">
    <property type="term" value="C:cytosol"/>
    <property type="evidence" value="ECO:0007669"/>
    <property type="project" value="TreeGrafter"/>
</dbReference>
<evidence type="ECO:0000259" key="3">
    <source>
        <dbReference type="Pfam" id="PF00171"/>
    </source>
</evidence>
<dbReference type="GO" id="GO:0004777">
    <property type="term" value="F:succinate-semialdehyde dehydrogenase (NAD+) activity"/>
    <property type="evidence" value="ECO:0007669"/>
    <property type="project" value="TreeGrafter"/>
</dbReference>
<dbReference type="FunFam" id="3.40.605.10:FF:000005">
    <property type="entry name" value="Succinate-semialdehyde dehydrogenase I"/>
    <property type="match status" value="1"/>
</dbReference>
<dbReference type="GO" id="GO:0009450">
    <property type="term" value="P:gamma-aminobutyric acid catabolic process"/>
    <property type="evidence" value="ECO:0007669"/>
    <property type="project" value="TreeGrafter"/>
</dbReference>
<feature type="non-terminal residue" evidence="4">
    <location>
        <position position="213"/>
    </location>
</feature>
<dbReference type="RefSeq" id="WP_146242153.1">
    <property type="nucleotide sequence ID" value="NZ_PDLL01001034.1"/>
</dbReference>
<dbReference type="InterPro" id="IPR016161">
    <property type="entry name" value="Ald_DH/histidinol_DH"/>
</dbReference>
<evidence type="ECO:0000313" key="5">
    <source>
        <dbReference type="Proteomes" id="UP000247437"/>
    </source>
</evidence>
<protein>
    <submittedName>
        <fullName evidence="4">Succinate-semialdehyde dehydrogenase (NADP(+))</fullName>
        <ecNumber evidence="4">1.2.1.16</ecNumber>
    </submittedName>
</protein>
<dbReference type="EC" id="1.2.1.16" evidence="4"/>
<sequence>MSPAASLLFRQQAYINGQWLDAPDGACQDIFNPATGELIGRVPNLGAEHARLAIDAANKAWPAWRALTAKERSNTLKRWHALMLENADALAQILTLEQGKPLAEAKGEILYAASFIEWFAEEAKRIYGDTIPSHKGDARIVVSKEPIGVVAAITPWNFPAAMITRKAGPALAAGCPCIVKPAPETPFSALAMAALAEQAGIPAGIFNVITGDA</sequence>
<evidence type="ECO:0000256" key="1">
    <source>
        <dbReference type="ARBA" id="ARBA00009986"/>
    </source>
</evidence>
<dbReference type="EMBL" id="PDLL01001034">
    <property type="protein sequence ID" value="PYY66230.1"/>
    <property type="molecule type" value="Genomic_DNA"/>
</dbReference>
<reference evidence="4 5" key="1">
    <citation type="journal article" date="2018" name="Appl. Microbiol. Biotechnol.">
        <title>Characterization of the caprolactam degradation pathway in Pseudomonas jessenii using mass spectrometry-based proteomics.</title>
        <authorList>
            <person name="Otzen M."/>
            <person name="Palacio C."/>
            <person name="Janssen D.B."/>
        </authorList>
    </citation>
    <scope>NUCLEOTIDE SEQUENCE [LARGE SCALE GENOMIC DNA]</scope>
    <source>
        <strain evidence="4 5">GO3</strain>
    </source>
</reference>
<dbReference type="Proteomes" id="UP000247437">
    <property type="component" value="Unassembled WGS sequence"/>
</dbReference>
<dbReference type="SUPFAM" id="SSF53720">
    <property type="entry name" value="ALDH-like"/>
    <property type="match status" value="1"/>
</dbReference>
<dbReference type="InterPro" id="IPR015590">
    <property type="entry name" value="Aldehyde_DH_dom"/>
</dbReference>
<keyword evidence="2 4" id="KW-0560">Oxidoreductase</keyword>
<comment type="caution">
    <text evidence="4">The sequence shown here is derived from an EMBL/GenBank/DDBJ whole genome shotgun (WGS) entry which is preliminary data.</text>
</comment>
<dbReference type="InterPro" id="IPR016162">
    <property type="entry name" value="Ald_DH_N"/>
</dbReference>
<dbReference type="PANTHER" id="PTHR43353:SF5">
    <property type="entry name" value="SUCCINATE-SEMIALDEHYDE DEHYDROGENASE, MITOCHONDRIAL"/>
    <property type="match status" value="1"/>
</dbReference>
<dbReference type="Gene3D" id="3.40.605.10">
    <property type="entry name" value="Aldehyde Dehydrogenase, Chain A, domain 1"/>
    <property type="match status" value="1"/>
</dbReference>
<proteinExistence type="inferred from homology"/>
<dbReference type="AlphaFoldDB" id="A0A2W0E9V1"/>
<dbReference type="InterPro" id="IPR050740">
    <property type="entry name" value="Aldehyde_DH_Superfamily"/>
</dbReference>
<organism evidence="4 5">
    <name type="scientific">Pseudomonas jessenii</name>
    <dbReference type="NCBI Taxonomy" id="77298"/>
    <lineage>
        <taxon>Bacteria</taxon>
        <taxon>Pseudomonadati</taxon>
        <taxon>Pseudomonadota</taxon>
        <taxon>Gammaproteobacteria</taxon>
        <taxon>Pseudomonadales</taxon>
        <taxon>Pseudomonadaceae</taxon>
        <taxon>Pseudomonas</taxon>
    </lineage>
</organism>
<evidence type="ECO:0000256" key="2">
    <source>
        <dbReference type="ARBA" id="ARBA00023002"/>
    </source>
</evidence>
<name>A0A2W0E9V1_PSEJE</name>